<sequence length="330" mass="36525">MDSPFPRSSSSPGEGRIVVNLLPNHISTLEHISYQYPLKLISPSPKVDQVSVLVFLLSYGGGLVGGDQVNLSVEVRSGAKLSIVTQGHTKIFQSVSPDVVTRQKLQVNLEKDAALCLLPDPVQPFEASIYEQIQIFNVALGASLCLLDWVTHGRSARGENWSLTRWVGRNEIWAFDSLKPSKPRLLVRDAIILDGKERSIQLQTLQESMYKHAIVGTLVLRGPMMRKAGEFFLSEFAALPRLGARDFRSAETRERDAATPQLPIESWRATRLAQEKVSNLLWSAASVRGCVIVKFGAATVEAGRDWIGSMLLQEGSIEREFGEQALMCVR</sequence>
<evidence type="ECO:0008006" key="5">
    <source>
        <dbReference type="Google" id="ProtNLM"/>
    </source>
</evidence>
<proteinExistence type="inferred from homology"/>
<dbReference type="EMBL" id="SKBN01000035">
    <property type="protein sequence ID" value="TGJ86023.1"/>
    <property type="molecule type" value="Genomic_DNA"/>
</dbReference>
<organism evidence="3 4">
    <name type="scientific">Xylaria hypoxylon</name>
    <dbReference type="NCBI Taxonomy" id="37992"/>
    <lineage>
        <taxon>Eukaryota</taxon>
        <taxon>Fungi</taxon>
        <taxon>Dikarya</taxon>
        <taxon>Ascomycota</taxon>
        <taxon>Pezizomycotina</taxon>
        <taxon>Sordariomycetes</taxon>
        <taxon>Xylariomycetidae</taxon>
        <taxon>Xylariales</taxon>
        <taxon>Xylariaceae</taxon>
        <taxon>Xylaria</taxon>
    </lineage>
</organism>
<comment type="caution">
    <text evidence="3">The sequence shown here is derived from an EMBL/GenBank/DDBJ whole genome shotgun (WGS) entry which is preliminary data.</text>
</comment>
<dbReference type="HAMAP" id="MF_01384">
    <property type="entry name" value="UreD"/>
    <property type="match status" value="1"/>
</dbReference>
<dbReference type="Proteomes" id="UP000297716">
    <property type="component" value="Unassembled WGS sequence"/>
</dbReference>
<dbReference type="PANTHER" id="PTHR33643:SF1">
    <property type="entry name" value="UREASE ACCESSORY PROTEIN D"/>
    <property type="match status" value="1"/>
</dbReference>
<evidence type="ECO:0000313" key="3">
    <source>
        <dbReference type="EMBL" id="TGJ86023.1"/>
    </source>
</evidence>
<dbReference type="GO" id="GO:0016151">
    <property type="term" value="F:nickel cation binding"/>
    <property type="evidence" value="ECO:0007669"/>
    <property type="project" value="InterPro"/>
</dbReference>
<dbReference type="AlphaFoldDB" id="A0A4Z0Z5A1"/>
<keyword evidence="4" id="KW-1185">Reference proteome</keyword>
<reference evidence="3 4" key="1">
    <citation type="submission" date="2019-03" db="EMBL/GenBank/DDBJ databases">
        <title>Draft genome sequence of Xylaria hypoxylon DSM 108379, a ubiquitous saprotrophic-parasitic fungi on hardwood.</title>
        <authorList>
            <person name="Buettner E."/>
            <person name="Leonhardt S."/>
            <person name="Gebauer A.M."/>
            <person name="Liers C."/>
            <person name="Hofrichter M."/>
            <person name="Kellner H."/>
        </authorList>
    </citation>
    <scope>NUCLEOTIDE SEQUENCE [LARGE SCALE GENOMIC DNA]</scope>
    <source>
        <strain evidence="3 4">DSM 108379</strain>
    </source>
</reference>
<keyword evidence="2" id="KW-0143">Chaperone</keyword>
<gene>
    <name evidence="3" type="ORF">E0Z10_g2751</name>
</gene>
<comment type="similarity">
    <text evidence="1">Belongs to the UreD family.</text>
</comment>
<evidence type="ECO:0000256" key="1">
    <source>
        <dbReference type="ARBA" id="ARBA00007177"/>
    </source>
</evidence>
<accession>A0A4Z0Z5A1</accession>
<evidence type="ECO:0000256" key="2">
    <source>
        <dbReference type="ARBA" id="ARBA00023186"/>
    </source>
</evidence>
<dbReference type="PANTHER" id="PTHR33643">
    <property type="entry name" value="UREASE ACCESSORY PROTEIN D"/>
    <property type="match status" value="1"/>
</dbReference>
<dbReference type="OrthoDB" id="5550464at2759"/>
<protein>
    <recommendedName>
        <fullName evidence="5">Urease accessory protein UreD</fullName>
    </recommendedName>
</protein>
<name>A0A4Z0Z5A1_9PEZI</name>
<dbReference type="Pfam" id="PF01774">
    <property type="entry name" value="UreD"/>
    <property type="match status" value="1"/>
</dbReference>
<dbReference type="STRING" id="37992.A0A4Z0Z5A1"/>
<dbReference type="InterPro" id="IPR002669">
    <property type="entry name" value="UreD"/>
</dbReference>
<evidence type="ECO:0000313" key="4">
    <source>
        <dbReference type="Proteomes" id="UP000297716"/>
    </source>
</evidence>